<dbReference type="Pfam" id="PF10502">
    <property type="entry name" value="Peptidase_S26"/>
    <property type="match status" value="1"/>
</dbReference>
<dbReference type="PANTHER" id="PTHR43390:SF1">
    <property type="entry name" value="CHLOROPLAST PROCESSING PEPTIDASE"/>
    <property type="match status" value="1"/>
</dbReference>
<dbReference type="RefSeq" id="WP_114350436.1">
    <property type="nucleotide sequence ID" value="NZ_QPJL01000023.1"/>
</dbReference>
<protein>
    <recommendedName>
        <fullName evidence="2 3">Signal peptidase I</fullName>
        <ecNumber evidence="3">3.4.21.89</ecNumber>
    </recommendedName>
</protein>
<dbReference type="Gene3D" id="2.10.109.10">
    <property type="entry name" value="Umud Fragment, subunit A"/>
    <property type="match status" value="1"/>
</dbReference>
<dbReference type="CDD" id="cd06530">
    <property type="entry name" value="S26_SPase_I"/>
    <property type="match status" value="1"/>
</dbReference>
<evidence type="ECO:0000256" key="4">
    <source>
        <dbReference type="SAM" id="SignalP"/>
    </source>
</evidence>
<dbReference type="EC" id="3.4.21.89" evidence="3"/>
<evidence type="ECO:0000256" key="1">
    <source>
        <dbReference type="ARBA" id="ARBA00009370"/>
    </source>
</evidence>
<dbReference type="EMBL" id="QPJL01000023">
    <property type="protein sequence ID" value="RCW79708.1"/>
    <property type="molecule type" value="Genomic_DNA"/>
</dbReference>
<evidence type="ECO:0000313" key="7">
    <source>
        <dbReference type="Proteomes" id="UP000253345"/>
    </source>
</evidence>
<evidence type="ECO:0000259" key="5">
    <source>
        <dbReference type="Pfam" id="PF10502"/>
    </source>
</evidence>
<dbReference type="OrthoDB" id="9815782at2"/>
<comment type="subcellular location">
    <subcellularLocation>
        <location evidence="3">Membrane</location>
        <topology evidence="3">Single-pass type II membrane protein</topology>
    </subcellularLocation>
</comment>
<dbReference type="PRINTS" id="PR00727">
    <property type="entry name" value="LEADERPTASE"/>
</dbReference>
<dbReference type="SUPFAM" id="SSF51306">
    <property type="entry name" value="LexA/Signal peptidase"/>
    <property type="match status" value="1"/>
</dbReference>
<dbReference type="PANTHER" id="PTHR43390">
    <property type="entry name" value="SIGNAL PEPTIDASE I"/>
    <property type="match status" value="1"/>
</dbReference>
<keyword evidence="4" id="KW-0732">Signal</keyword>
<sequence length="221" mass="22157">MLSRRMAGMLALALMPGLGVPGGGAALAQGLCICPLCALGQEKMYRQGSEAMAPGLRAGTCLRVRLGAKGAVPGAVISYQTDAGTDHLMRVVATAGQRIAVMAGVPVIDGVAARQEPLADVEMPAKDAGSVAGCDGAGPCAIARFRETLPGGASYEVLDAGPGSMTDDMAEVTVPAGHVFVMGDHRDNAMDSRIGPELGGPGMVPLARVVGAMIVAPAPAP</sequence>
<feature type="domain" description="Peptidase S26" evidence="5">
    <location>
        <begin position="45"/>
        <end position="213"/>
    </location>
</feature>
<accession>A0A368YJQ6</accession>
<dbReference type="NCBIfam" id="TIGR02227">
    <property type="entry name" value="sigpep_I_bact"/>
    <property type="match status" value="1"/>
</dbReference>
<evidence type="ECO:0000256" key="2">
    <source>
        <dbReference type="ARBA" id="ARBA00019232"/>
    </source>
</evidence>
<comment type="similarity">
    <text evidence="1 3">Belongs to the peptidase S26 family.</text>
</comment>
<keyword evidence="3" id="KW-0645">Protease</keyword>
<keyword evidence="7" id="KW-1185">Reference proteome</keyword>
<comment type="caution">
    <text evidence="6">The sequence shown here is derived from an EMBL/GenBank/DDBJ whole genome shotgun (WGS) entry which is preliminary data.</text>
</comment>
<proteinExistence type="inferred from homology"/>
<evidence type="ECO:0000313" key="6">
    <source>
        <dbReference type="EMBL" id="RCW79708.1"/>
    </source>
</evidence>
<reference evidence="6 7" key="1">
    <citation type="submission" date="2018-07" db="EMBL/GenBank/DDBJ databases">
        <title>Genomic Encyclopedia of Type Strains, Phase III (KMG-III): the genomes of soil and plant-associated and newly described type strains.</title>
        <authorList>
            <person name="Whitman W."/>
        </authorList>
    </citation>
    <scope>NUCLEOTIDE SEQUENCE [LARGE SCALE GENOMIC DNA]</scope>
    <source>
        <strain evidence="6 7">CECT 8525</strain>
    </source>
</reference>
<dbReference type="InterPro" id="IPR000223">
    <property type="entry name" value="Pept_S26A_signal_pept_1"/>
</dbReference>
<feature type="signal peptide" evidence="4">
    <location>
        <begin position="1"/>
        <end position="25"/>
    </location>
</feature>
<dbReference type="InterPro" id="IPR036286">
    <property type="entry name" value="LexA/Signal_pep-like_sf"/>
</dbReference>
<name>A0A368YJQ6_9RHOB</name>
<dbReference type="GO" id="GO:0009003">
    <property type="term" value="F:signal peptidase activity"/>
    <property type="evidence" value="ECO:0007669"/>
    <property type="project" value="UniProtKB-EC"/>
</dbReference>
<evidence type="ECO:0000256" key="3">
    <source>
        <dbReference type="RuleBase" id="RU362042"/>
    </source>
</evidence>
<dbReference type="GO" id="GO:0004252">
    <property type="term" value="F:serine-type endopeptidase activity"/>
    <property type="evidence" value="ECO:0007669"/>
    <property type="project" value="InterPro"/>
</dbReference>
<comment type="catalytic activity">
    <reaction evidence="3">
        <text>Cleavage of hydrophobic, N-terminal signal or leader sequences from secreted and periplasmic proteins.</text>
        <dbReference type="EC" id="3.4.21.89"/>
    </reaction>
</comment>
<dbReference type="GO" id="GO:0006465">
    <property type="term" value="P:signal peptide processing"/>
    <property type="evidence" value="ECO:0007669"/>
    <property type="project" value="InterPro"/>
</dbReference>
<dbReference type="InterPro" id="IPR019533">
    <property type="entry name" value="Peptidase_S26"/>
</dbReference>
<gene>
    <name evidence="6" type="ORF">DFP89_12339</name>
</gene>
<dbReference type="GO" id="GO:0016020">
    <property type="term" value="C:membrane"/>
    <property type="evidence" value="ECO:0007669"/>
    <property type="project" value="UniProtKB-SubCell"/>
</dbReference>
<keyword evidence="3" id="KW-0378">Hydrolase</keyword>
<dbReference type="AlphaFoldDB" id="A0A368YJQ6"/>
<organism evidence="6 7">
    <name type="scientific">Paracoccus lutimaris</name>
    <dbReference type="NCBI Taxonomy" id="1490030"/>
    <lineage>
        <taxon>Bacteria</taxon>
        <taxon>Pseudomonadati</taxon>
        <taxon>Pseudomonadota</taxon>
        <taxon>Alphaproteobacteria</taxon>
        <taxon>Rhodobacterales</taxon>
        <taxon>Paracoccaceae</taxon>
        <taxon>Paracoccus</taxon>
    </lineage>
</organism>
<feature type="chain" id="PRO_5016753393" description="Signal peptidase I" evidence="4">
    <location>
        <begin position="26"/>
        <end position="221"/>
    </location>
</feature>
<dbReference type="Proteomes" id="UP000253345">
    <property type="component" value="Unassembled WGS sequence"/>
</dbReference>